<dbReference type="InterPro" id="IPR036861">
    <property type="entry name" value="Endochitinase-like_sf"/>
</dbReference>
<feature type="signal peptide" evidence="13">
    <location>
        <begin position="1"/>
        <end position="19"/>
    </location>
</feature>
<dbReference type="CDD" id="cd00035">
    <property type="entry name" value="ChtBD1"/>
    <property type="match status" value="1"/>
</dbReference>
<reference evidence="16" key="1">
    <citation type="submission" date="2022-11" db="EMBL/GenBank/DDBJ databases">
        <authorList>
            <person name="Petersen C."/>
        </authorList>
    </citation>
    <scope>NUCLEOTIDE SEQUENCE</scope>
    <source>
        <strain evidence="16">IBT 19713</strain>
    </source>
</reference>
<name>A0A9W9TKV7_9EURO</name>
<dbReference type="Gene3D" id="3.10.50.10">
    <property type="match status" value="1"/>
</dbReference>
<dbReference type="GO" id="GO:0008061">
    <property type="term" value="F:chitin binding"/>
    <property type="evidence" value="ECO:0007669"/>
    <property type="project" value="UniProtKB-KW"/>
</dbReference>
<evidence type="ECO:0000256" key="11">
    <source>
        <dbReference type="RuleBase" id="RU000489"/>
    </source>
</evidence>
<evidence type="ECO:0000256" key="7">
    <source>
        <dbReference type="ARBA" id="ARBA00023026"/>
    </source>
</evidence>
<dbReference type="Pfam" id="PF00704">
    <property type="entry name" value="Glyco_hydro_18"/>
    <property type="match status" value="2"/>
</dbReference>
<dbReference type="GO" id="GO:0006032">
    <property type="term" value="P:chitin catabolic process"/>
    <property type="evidence" value="ECO:0007669"/>
    <property type="project" value="UniProtKB-KW"/>
</dbReference>
<evidence type="ECO:0000256" key="4">
    <source>
        <dbReference type="ARBA" id="ARBA00022669"/>
    </source>
</evidence>
<dbReference type="SMART" id="SM00257">
    <property type="entry name" value="LysM"/>
    <property type="match status" value="2"/>
</dbReference>
<sequence length="1236" mass="131904">MPSTTQILIALALSAGIVAEPDSRTWDLAYFDCPIECAPSTDPTPGQWSVYRGFESLAFCNKTMLLDFSIYNESPFVSVHACQVTADSQTSPTTNTNAVDASYSEESLKFEVGWWGTATSKISEGTRQALNQLKVSVLNSKSNSSKSEFTYSGGSIGGIFVGSDVEVSDVSTNVLQKFIDDLDTNLMPSRIVFQFCGTDSSRGLGLAIDTTGDFTGLTEIMRGWDESRCAGGFDGTRNLSQSVKMKTLPQITPGSSASKKIHHSSPTGHNSLHHKSLHHRSTCKTTQAQGGDSCSSMATRCGISLDEFYKYNPDKSRCSPVIVGSYFCCGAGNLPDLSPKPNADGTCASYYVQKDDSCSKLAAANDLTIKDIENYNKNTWGWMGCGDLQAQLNICLSSGDPPMPSLYGNAVCGPQVNGTKRPTDGTPLSDLNPCPLNACCDVWGQCGITSDFCTKTNSTTGAPGTAKNGTNGCISNCGTDIVNNDDPPSEFLSIGYFEAFDQERECLNMDITNFDIGSYSHLHFAFASITTDYDINVTTVQDQFDKLKTLSGVKRVLSFGGWSFSTDADSFPIFRKGVSDANRALFAKNAANFIIDNGLDGIDFDWEYPGAPDIPGIPPGDKGDGDRYLEFLKLVRKNLPDNKSLPCGARIVLWDYGHQYPDPGCKSGACLRSHVNLTETTSALSMITKAGVPGSKVIVGMASYGRSFEMTEAGCTGPNCKYTGPQSGATPGRCTKTAGYIANAEINEIIDTNDSAEKSFDKGSDSNILVYNQTQWVAYMDDTTKDTRTSYYKGLNLGGTVDWAVDLQSFTDDSGGGGNSLDQQIFYVDPSVWEDDNPAMNCEAPCVLVLPPWPFAPGSVYHRPPHTTTLDVAWSVNVDVTGPNGHVTPTPTVSRVLQKTTIYPPAGNLTFVPIPRLPEQVVVIADDPNPLSQSGVTHSKVTRSVTLPPWPHITDLYIPEDVENGKDNDDDDDEDDEGSGSDSDKDQFPKLPKVTVTHGKGGPGPCKSGCGTLCVGLFCAGSHGGSGGGSSSPDFDPDFADPIDPDPPADPNDPDESETGDPEDPDDPDDHTTTTSCSASMVTDFWVSCATSGTSSTSCTTTSSMIEVGCDITAVTSTTGVPVCYSLDPYEDQGQDGALGAMSTVSLTPVTSPGAPSATTTTAEHTTSTTKSSATTTFSPTGLPDGEDAELTIMAYEEIDQGRSTWYWVGDIISYRDASNEDDTCNGDHCVLQGFR</sequence>
<dbReference type="CDD" id="cd02878">
    <property type="entry name" value="GH18_zymocin_alpha"/>
    <property type="match status" value="1"/>
</dbReference>
<feature type="compositionally biased region" description="Acidic residues" evidence="12">
    <location>
        <begin position="1035"/>
        <end position="1044"/>
    </location>
</feature>
<dbReference type="Gene3D" id="3.10.350.10">
    <property type="entry name" value="LysM domain"/>
    <property type="match status" value="2"/>
</dbReference>
<dbReference type="OrthoDB" id="73875at2759"/>
<evidence type="ECO:0000256" key="8">
    <source>
        <dbReference type="ARBA" id="ARBA00023277"/>
    </source>
</evidence>
<protein>
    <recommendedName>
        <fullName evidence="3">chitinase</fullName>
        <ecNumber evidence="3">3.2.1.14</ecNumber>
    </recommendedName>
</protein>
<dbReference type="InterPro" id="IPR029070">
    <property type="entry name" value="Chitinase_insertion_sf"/>
</dbReference>
<dbReference type="Pfam" id="PF01476">
    <property type="entry name" value="LysM"/>
    <property type="match status" value="1"/>
</dbReference>
<comment type="catalytic activity">
    <reaction evidence="1">
        <text>Random endo-hydrolysis of N-acetyl-beta-D-glucosaminide (1-&gt;4)-beta-linkages in chitin and chitodextrins.</text>
        <dbReference type="EC" id="3.2.1.14"/>
    </reaction>
</comment>
<keyword evidence="17" id="KW-1185">Reference proteome</keyword>
<comment type="caution">
    <text evidence="16">The sequence shown here is derived from an EMBL/GenBank/DDBJ whole genome shotgun (WGS) entry which is preliminary data.</text>
</comment>
<dbReference type="PROSITE" id="PS51782">
    <property type="entry name" value="LYSM"/>
    <property type="match status" value="2"/>
</dbReference>
<dbReference type="InterPro" id="IPR017853">
    <property type="entry name" value="GH"/>
</dbReference>
<evidence type="ECO:0000256" key="1">
    <source>
        <dbReference type="ARBA" id="ARBA00000822"/>
    </source>
</evidence>
<keyword evidence="4" id="KW-0147">Chitin-binding</keyword>
<evidence type="ECO:0000313" key="17">
    <source>
        <dbReference type="Proteomes" id="UP001150941"/>
    </source>
</evidence>
<feature type="chain" id="PRO_5040728255" description="chitinase" evidence="13">
    <location>
        <begin position="20"/>
        <end position="1236"/>
    </location>
</feature>
<keyword evidence="5 11" id="KW-0378">Hydrolase</keyword>
<dbReference type="PROSITE" id="PS51910">
    <property type="entry name" value="GH18_2"/>
    <property type="match status" value="1"/>
</dbReference>
<keyword evidence="7" id="KW-0843">Virulence</keyword>
<feature type="compositionally biased region" description="Acidic residues" evidence="12">
    <location>
        <begin position="1052"/>
        <end position="1069"/>
    </location>
</feature>
<evidence type="ECO:0000313" key="16">
    <source>
        <dbReference type="EMBL" id="KAJ5224930.1"/>
    </source>
</evidence>
<proteinExistence type="inferred from homology"/>
<dbReference type="GeneID" id="83202754"/>
<dbReference type="InterPro" id="IPR001223">
    <property type="entry name" value="Glyco_hydro18_cat"/>
</dbReference>
<dbReference type="PANTHER" id="PTHR47700">
    <property type="entry name" value="V CHITINASE, PUTATIVE (AFU_ORTHOLOGUE AFUA_6G13720)-RELATED"/>
    <property type="match status" value="1"/>
</dbReference>
<keyword evidence="13" id="KW-0732">Signal</keyword>
<feature type="compositionally biased region" description="Polar residues" evidence="12">
    <location>
        <begin position="249"/>
        <end position="270"/>
    </location>
</feature>
<feature type="region of interest" description="Disordered" evidence="12">
    <location>
        <begin position="1149"/>
        <end position="1187"/>
    </location>
</feature>
<dbReference type="SUPFAM" id="SSF51445">
    <property type="entry name" value="(Trans)glycosidases"/>
    <property type="match status" value="1"/>
</dbReference>
<evidence type="ECO:0000256" key="3">
    <source>
        <dbReference type="ARBA" id="ARBA00012729"/>
    </source>
</evidence>
<dbReference type="CDD" id="cd00118">
    <property type="entry name" value="LysM"/>
    <property type="match status" value="2"/>
</dbReference>
<dbReference type="Gene3D" id="3.30.60.10">
    <property type="entry name" value="Endochitinase-like"/>
    <property type="match status" value="1"/>
</dbReference>
<feature type="compositionally biased region" description="Low complexity" evidence="12">
    <location>
        <begin position="1149"/>
        <end position="1181"/>
    </location>
</feature>
<dbReference type="PROSITE" id="PS01095">
    <property type="entry name" value="GH18_1"/>
    <property type="match status" value="1"/>
</dbReference>
<keyword evidence="6" id="KW-0146">Chitin degradation</keyword>
<dbReference type="PANTHER" id="PTHR47700:SF2">
    <property type="entry name" value="CHITINASE"/>
    <property type="match status" value="1"/>
</dbReference>
<dbReference type="GO" id="GO:0008843">
    <property type="term" value="F:endochitinase activity"/>
    <property type="evidence" value="ECO:0007669"/>
    <property type="project" value="UniProtKB-EC"/>
</dbReference>
<evidence type="ECO:0000256" key="6">
    <source>
        <dbReference type="ARBA" id="ARBA00023024"/>
    </source>
</evidence>
<keyword evidence="10" id="KW-0624">Polysaccharide degradation</keyword>
<organism evidence="16 17">
    <name type="scientific">Penicillium chermesinum</name>
    <dbReference type="NCBI Taxonomy" id="63820"/>
    <lineage>
        <taxon>Eukaryota</taxon>
        <taxon>Fungi</taxon>
        <taxon>Dikarya</taxon>
        <taxon>Ascomycota</taxon>
        <taxon>Pezizomycotina</taxon>
        <taxon>Eurotiomycetes</taxon>
        <taxon>Eurotiomycetidae</taxon>
        <taxon>Eurotiales</taxon>
        <taxon>Aspergillaceae</taxon>
        <taxon>Penicillium</taxon>
    </lineage>
</organism>
<dbReference type="InterPro" id="IPR011583">
    <property type="entry name" value="Chitinase_II/V-like_cat"/>
</dbReference>
<dbReference type="SUPFAM" id="SSF57016">
    <property type="entry name" value="Plant lectins/antimicrobial peptides"/>
    <property type="match status" value="1"/>
</dbReference>
<accession>A0A9W9TKV7</accession>
<evidence type="ECO:0000256" key="9">
    <source>
        <dbReference type="ARBA" id="ARBA00023295"/>
    </source>
</evidence>
<dbReference type="RefSeq" id="XP_058328341.1">
    <property type="nucleotide sequence ID" value="XM_058475451.1"/>
</dbReference>
<evidence type="ECO:0000256" key="10">
    <source>
        <dbReference type="ARBA" id="ARBA00023326"/>
    </source>
</evidence>
<comment type="similarity">
    <text evidence="2">Belongs to the glycosyl hydrolase 18 family. Chitinase class V subfamily.</text>
</comment>
<feature type="compositionally biased region" description="Acidic residues" evidence="12">
    <location>
        <begin position="958"/>
        <end position="979"/>
    </location>
</feature>
<feature type="non-terminal residue" evidence="16">
    <location>
        <position position="1"/>
    </location>
</feature>
<dbReference type="InterPro" id="IPR001579">
    <property type="entry name" value="Glyco_hydro_18_chit_AS"/>
</dbReference>
<dbReference type="InterPro" id="IPR053214">
    <property type="entry name" value="LysM12-like"/>
</dbReference>
<dbReference type="EMBL" id="JAPQKS010000005">
    <property type="protein sequence ID" value="KAJ5224930.1"/>
    <property type="molecule type" value="Genomic_DNA"/>
</dbReference>
<evidence type="ECO:0000256" key="13">
    <source>
        <dbReference type="SAM" id="SignalP"/>
    </source>
</evidence>
<keyword evidence="9 11" id="KW-0326">Glycosidase</keyword>
<feature type="domain" description="LysM" evidence="14">
    <location>
        <begin position="284"/>
        <end position="329"/>
    </location>
</feature>
<feature type="domain" description="GH18" evidence="15">
    <location>
        <begin position="491"/>
        <end position="832"/>
    </location>
</feature>
<dbReference type="Gene3D" id="3.20.20.80">
    <property type="entry name" value="Glycosidases"/>
    <property type="match status" value="2"/>
</dbReference>
<dbReference type="InterPro" id="IPR018392">
    <property type="entry name" value="LysM"/>
</dbReference>
<feature type="domain" description="LysM" evidence="14">
    <location>
        <begin position="348"/>
        <end position="396"/>
    </location>
</feature>
<keyword evidence="8" id="KW-0119">Carbohydrate metabolism</keyword>
<evidence type="ECO:0000256" key="5">
    <source>
        <dbReference type="ARBA" id="ARBA00022801"/>
    </source>
</evidence>
<gene>
    <name evidence="16" type="ORF">N7468_006155</name>
</gene>
<feature type="region of interest" description="Disordered" evidence="12">
    <location>
        <begin position="1025"/>
        <end position="1076"/>
    </location>
</feature>
<evidence type="ECO:0000256" key="12">
    <source>
        <dbReference type="SAM" id="MobiDB-lite"/>
    </source>
</evidence>
<feature type="region of interest" description="Disordered" evidence="12">
    <location>
        <begin position="950"/>
        <end position="1002"/>
    </location>
</feature>
<dbReference type="SMART" id="SM00636">
    <property type="entry name" value="Glyco_18"/>
    <property type="match status" value="1"/>
</dbReference>
<dbReference type="GO" id="GO:0000272">
    <property type="term" value="P:polysaccharide catabolic process"/>
    <property type="evidence" value="ECO:0007669"/>
    <property type="project" value="UniProtKB-KW"/>
</dbReference>
<dbReference type="SUPFAM" id="SSF54556">
    <property type="entry name" value="Chitinase insertion domain"/>
    <property type="match status" value="1"/>
</dbReference>
<dbReference type="EC" id="3.2.1.14" evidence="3"/>
<dbReference type="InterPro" id="IPR036779">
    <property type="entry name" value="LysM_dom_sf"/>
</dbReference>
<evidence type="ECO:0000256" key="2">
    <source>
        <dbReference type="ARBA" id="ARBA00008682"/>
    </source>
</evidence>
<feature type="region of interest" description="Disordered" evidence="12">
    <location>
        <begin position="249"/>
        <end position="276"/>
    </location>
</feature>
<dbReference type="AlphaFoldDB" id="A0A9W9TKV7"/>
<dbReference type="Proteomes" id="UP001150941">
    <property type="component" value="Unassembled WGS sequence"/>
</dbReference>
<reference evidence="16" key="2">
    <citation type="journal article" date="2023" name="IMA Fungus">
        <title>Comparative genomic study of the Penicillium genus elucidates a diverse pangenome and 15 lateral gene transfer events.</title>
        <authorList>
            <person name="Petersen C."/>
            <person name="Sorensen T."/>
            <person name="Nielsen M.R."/>
            <person name="Sondergaard T.E."/>
            <person name="Sorensen J.L."/>
            <person name="Fitzpatrick D.A."/>
            <person name="Frisvad J.C."/>
            <person name="Nielsen K.L."/>
        </authorList>
    </citation>
    <scope>NUCLEOTIDE SEQUENCE</scope>
    <source>
        <strain evidence="16">IBT 19713</strain>
    </source>
</reference>
<evidence type="ECO:0000259" key="14">
    <source>
        <dbReference type="PROSITE" id="PS51782"/>
    </source>
</evidence>
<evidence type="ECO:0000259" key="15">
    <source>
        <dbReference type="PROSITE" id="PS51910"/>
    </source>
</evidence>